<reference evidence="2 3" key="1">
    <citation type="submission" date="2019-12" db="EMBL/GenBank/DDBJ databases">
        <authorList>
            <person name="Scholz U."/>
            <person name="Mascher M."/>
            <person name="Fiebig A."/>
        </authorList>
    </citation>
    <scope>NUCLEOTIDE SEQUENCE</scope>
</reference>
<dbReference type="EMBL" id="CACRZD030000006">
    <property type="protein sequence ID" value="CAA6660807.1"/>
    <property type="molecule type" value="Genomic_DNA"/>
</dbReference>
<feature type="region of interest" description="Disordered" evidence="1">
    <location>
        <begin position="541"/>
        <end position="569"/>
    </location>
</feature>
<evidence type="ECO:0000313" key="2">
    <source>
        <dbReference type="EMBL" id="CAA2621093.1"/>
    </source>
</evidence>
<feature type="compositionally biased region" description="Acidic residues" evidence="1">
    <location>
        <begin position="403"/>
        <end position="412"/>
    </location>
</feature>
<accession>A0A7I8IS52</accession>
<proteinExistence type="predicted"/>
<protein>
    <submittedName>
        <fullName evidence="2">Uncharacterized protein</fullName>
    </submittedName>
</protein>
<evidence type="ECO:0000313" key="3">
    <source>
        <dbReference type="Proteomes" id="UP001189122"/>
    </source>
</evidence>
<sequence length="569" mass="59990">MSNGRELGDIYGEVINLAHPGVPLFGGVHGPEGPPDGAVALEAGAEGDLPGSVPLLDPPFALGVGQLVPEGAARGVPEAVERHARRLQVPVRQVQVLLDLVQHGTPSGVDAEVLEGQLEVRDVGLDLHLEELLPHQGREEEQLLGHGEDEGAQRGDIGLQGVPCDGHQVLGQGDPDLALSVLLLGDAAEALVVPSLVGPNGVNQLVLGSAPVRPPVGQHDRRPAHAEQAGDVLHADDQGVGVGVHLEKVLGEVDGDEAGAAPHSPEVVAQYVPPELVVVDDHGGEGGGRVEQAAIHDQDADVLGLRVGLRKELVERPEHHRLGFLPGLGHAGIRRNVQNRLGEVSGLAEAGSLQDLPLEIQVLLRECPRQPGSLHEDLAGALARVLGLIAGEIDKVDGAGPGEEVEGAEEHEEGGAEEHGDEVKAKVVPEVVEIIRGEGGELRDDDADQGDQHEVHPVGDKVVVPQLHILQFDGLLEVGEATRRSLRRRGLRSRLGHPSFRGSDVRRAANSGGLDRGRPRAAGVDEEIREYVCALAETQFPAIGEEKREGSPGQPSKLLSSHLRENKQE</sequence>
<keyword evidence="3" id="KW-1185">Reference proteome</keyword>
<dbReference type="Proteomes" id="UP001189122">
    <property type="component" value="Unassembled WGS sequence"/>
</dbReference>
<feature type="region of interest" description="Disordered" evidence="1">
    <location>
        <begin position="494"/>
        <end position="521"/>
    </location>
</feature>
<evidence type="ECO:0000256" key="1">
    <source>
        <dbReference type="SAM" id="MobiDB-lite"/>
    </source>
</evidence>
<organism evidence="2">
    <name type="scientific">Spirodela intermedia</name>
    <name type="common">Intermediate duckweed</name>
    <dbReference type="NCBI Taxonomy" id="51605"/>
    <lineage>
        <taxon>Eukaryota</taxon>
        <taxon>Viridiplantae</taxon>
        <taxon>Streptophyta</taxon>
        <taxon>Embryophyta</taxon>
        <taxon>Tracheophyta</taxon>
        <taxon>Spermatophyta</taxon>
        <taxon>Magnoliopsida</taxon>
        <taxon>Liliopsida</taxon>
        <taxon>Araceae</taxon>
        <taxon>Lemnoideae</taxon>
        <taxon>Spirodela</taxon>
    </lineage>
</organism>
<gene>
    <name evidence="2" type="ORF">SI7747_06007210</name>
</gene>
<feature type="compositionally biased region" description="Basic and acidic residues" evidence="1">
    <location>
        <begin position="413"/>
        <end position="422"/>
    </location>
</feature>
<feature type="region of interest" description="Disordered" evidence="1">
    <location>
        <begin position="397"/>
        <end position="422"/>
    </location>
</feature>
<dbReference type="EMBL" id="LR743593">
    <property type="protein sequence ID" value="CAA2621093.1"/>
    <property type="molecule type" value="Genomic_DNA"/>
</dbReference>
<name>A0A7I8IS52_SPIIN</name>
<dbReference type="AlphaFoldDB" id="A0A7I8IS52"/>